<proteinExistence type="predicted"/>
<feature type="compositionally biased region" description="Polar residues" evidence="1">
    <location>
        <begin position="8"/>
        <end position="19"/>
    </location>
</feature>
<feature type="compositionally biased region" description="Basic and acidic residues" evidence="1">
    <location>
        <begin position="20"/>
        <end position="33"/>
    </location>
</feature>
<sequence length="265" mass="30712">MESHEQRVTQSRSVDSQEPTNKETTEKRRKGDQIEQESAEINAQLYQSIYLKMWKYEPEPSKRTGMSLSLDRYRDLKLTQVISKVKIPVMSSLGLIQADFENKHFRNFVAKSTPIATKSLCIYRMRREKKLRNLNLLFNCLITTPKMILIHQLRNISLKQLKRLFASCKHSDSLRFVHCTFSLPSDLDFSDCFRGTTLMQLNFNSCTMVNQNDTDEKFHELESLISGLAKSPDLKKSLELVKIHSSRHSSKLCELTLAKYGFPPT</sequence>
<gene>
    <name evidence="2" type="ORF">ECRASSUSDP1_LOCUS28229</name>
</gene>
<name>A0AAD1Y8M4_EUPCR</name>
<protein>
    <submittedName>
        <fullName evidence="2">Uncharacterized protein</fullName>
    </submittedName>
</protein>
<evidence type="ECO:0000313" key="3">
    <source>
        <dbReference type="Proteomes" id="UP001295684"/>
    </source>
</evidence>
<comment type="caution">
    <text evidence="2">The sequence shown here is derived from an EMBL/GenBank/DDBJ whole genome shotgun (WGS) entry which is preliminary data.</text>
</comment>
<evidence type="ECO:0000256" key="1">
    <source>
        <dbReference type="SAM" id="MobiDB-lite"/>
    </source>
</evidence>
<dbReference type="AlphaFoldDB" id="A0AAD1Y8M4"/>
<dbReference type="EMBL" id="CAMPGE010029131">
    <property type="protein sequence ID" value="CAI2386607.1"/>
    <property type="molecule type" value="Genomic_DNA"/>
</dbReference>
<reference evidence="2" key="1">
    <citation type="submission" date="2023-07" db="EMBL/GenBank/DDBJ databases">
        <authorList>
            <consortium name="AG Swart"/>
            <person name="Singh M."/>
            <person name="Singh A."/>
            <person name="Seah K."/>
            <person name="Emmerich C."/>
        </authorList>
    </citation>
    <scope>NUCLEOTIDE SEQUENCE</scope>
    <source>
        <strain evidence="2">DP1</strain>
    </source>
</reference>
<keyword evidence="3" id="KW-1185">Reference proteome</keyword>
<accession>A0AAD1Y8M4</accession>
<organism evidence="2 3">
    <name type="scientific">Euplotes crassus</name>
    <dbReference type="NCBI Taxonomy" id="5936"/>
    <lineage>
        <taxon>Eukaryota</taxon>
        <taxon>Sar</taxon>
        <taxon>Alveolata</taxon>
        <taxon>Ciliophora</taxon>
        <taxon>Intramacronucleata</taxon>
        <taxon>Spirotrichea</taxon>
        <taxon>Hypotrichia</taxon>
        <taxon>Euplotida</taxon>
        <taxon>Euplotidae</taxon>
        <taxon>Moneuplotes</taxon>
    </lineage>
</organism>
<feature type="region of interest" description="Disordered" evidence="1">
    <location>
        <begin position="1"/>
        <end position="36"/>
    </location>
</feature>
<dbReference type="Proteomes" id="UP001295684">
    <property type="component" value="Unassembled WGS sequence"/>
</dbReference>
<evidence type="ECO:0000313" key="2">
    <source>
        <dbReference type="EMBL" id="CAI2386607.1"/>
    </source>
</evidence>